<dbReference type="OrthoDB" id="7237699at2759"/>
<sequence>MISGASVSQEKKPPDFGSKDEPSEPPPSPIPALPIERTGKARARSPREAQSDGNELGGNSPPPLPNRKKNNKNLQKVTEPPALPPPNKAAQALLPSPEDEAPPIPRRPNKLLLQSIAASVPPLPARSTSEELIHAPPHRPFVKTPSSPMLRVRGAKHNVDCPSWWDVMRPKDTERPLSDSLRSSSLDEGLARSDSLACTCGALRCVAAHKQSKNKRASEDGYVWVQPGLYLDPDEPRRIPLYSKPPKVATQHSRLRHSSDGIQFTAREAPQLTRNYEYVIPVDSSVSPPPTPPERHDSLFLNQTHSGSTSSTTSSVNLPDSNGDSWDNSGLPRATDREPQPSVVKRRVFHDKEFRREVETCNRNDGQTSVSHAHGAVRCGAAEVPSSPCLPEEKEEEEEEEEEVGATGNVTAPGDGEVESLYQVPRGEPEAFYDVPSGAPEAIYDVPRAAPEAIYDQPHGTPQSIYDVPCPSCPATHDAAASDNASDTIYDVSSPSPEPIPGARSSLLDEEQDEGVAATLRGTAEECREPRKHCDTEVRLSVSSAWHASHTLQAGVAQAGDLDCWRRSHPPRLTQVPLRFSHKRGSWLARACVRACVRSFLPAGLTSAGLRSEADGEEHGGAGLSWMGGGA</sequence>
<evidence type="ECO:0000313" key="3">
    <source>
        <dbReference type="Proteomes" id="UP000324222"/>
    </source>
</evidence>
<dbReference type="Proteomes" id="UP000324222">
    <property type="component" value="Unassembled WGS sequence"/>
</dbReference>
<feature type="region of interest" description="Disordered" evidence="1">
    <location>
        <begin position="1"/>
        <end position="110"/>
    </location>
</feature>
<feature type="compositionally biased region" description="Gly residues" evidence="1">
    <location>
        <begin position="621"/>
        <end position="631"/>
    </location>
</feature>
<name>A0A5B7FDZ2_PORTR</name>
<feature type="compositionally biased region" description="Acidic residues" evidence="1">
    <location>
        <begin position="393"/>
        <end position="404"/>
    </location>
</feature>
<accession>A0A5B7FDZ2</accession>
<keyword evidence="3" id="KW-1185">Reference proteome</keyword>
<feature type="compositionally biased region" description="Polar residues" evidence="1">
    <location>
        <begin position="483"/>
        <end position="495"/>
    </location>
</feature>
<reference evidence="2 3" key="1">
    <citation type="submission" date="2019-05" db="EMBL/GenBank/DDBJ databases">
        <title>Another draft genome of Portunus trituberculatus and its Hox gene families provides insights of decapod evolution.</title>
        <authorList>
            <person name="Jeong J.-H."/>
            <person name="Song I."/>
            <person name="Kim S."/>
            <person name="Choi T."/>
            <person name="Kim D."/>
            <person name="Ryu S."/>
            <person name="Kim W."/>
        </authorList>
    </citation>
    <scope>NUCLEOTIDE SEQUENCE [LARGE SCALE GENOMIC DNA]</scope>
    <source>
        <tissue evidence="2">Muscle</tissue>
    </source>
</reference>
<feature type="region of interest" description="Disordered" evidence="1">
    <location>
        <begin position="611"/>
        <end position="631"/>
    </location>
</feature>
<feature type="region of interest" description="Disordered" evidence="1">
    <location>
        <begin position="283"/>
        <end position="349"/>
    </location>
</feature>
<organism evidence="2 3">
    <name type="scientific">Portunus trituberculatus</name>
    <name type="common">Swimming crab</name>
    <name type="synonym">Neptunus trituberculatus</name>
    <dbReference type="NCBI Taxonomy" id="210409"/>
    <lineage>
        <taxon>Eukaryota</taxon>
        <taxon>Metazoa</taxon>
        <taxon>Ecdysozoa</taxon>
        <taxon>Arthropoda</taxon>
        <taxon>Crustacea</taxon>
        <taxon>Multicrustacea</taxon>
        <taxon>Malacostraca</taxon>
        <taxon>Eumalacostraca</taxon>
        <taxon>Eucarida</taxon>
        <taxon>Decapoda</taxon>
        <taxon>Pleocyemata</taxon>
        <taxon>Brachyura</taxon>
        <taxon>Eubrachyura</taxon>
        <taxon>Portunoidea</taxon>
        <taxon>Portunidae</taxon>
        <taxon>Portuninae</taxon>
        <taxon>Portunus</taxon>
    </lineage>
</organism>
<feature type="compositionally biased region" description="Low complexity" evidence="1">
    <location>
        <begin position="304"/>
        <end position="315"/>
    </location>
</feature>
<feature type="region of interest" description="Disordered" evidence="1">
    <location>
        <begin position="382"/>
        <end position="416"/>
    </location>
</feature>
<evidence type="ECO:0000313" key="2">
    <source>
        <dbReference type="EMBL" id="MPC43777.1"/>
    </source>
</evidence>
<evidence type="ECO:0000256" key="1">
    <source>
        <dbReference type="SAM" id="MobiDB-lite"/>
    </source>
</evidence>
<protein>
    <submittedName>
        <fullName evidence="2">Uncharacterized protein</fullName>
    </submittedName>
</protein>
<feature type="region of interest" description="Disordered" evidence="1">
    <location>
        <begin position="123"/>
        <end position="147"/>
    </location>
</feature>
<comment type="caution">
    <text evidence="2">The sequence shown here is derived from an EMBL/GenBank/DDBJ whole genome shotgun (WGS) entry which is preliminary data.</text>
</comment>
<proteinExistence type="predicted"/>
<feature type="compositionally biased region" description="Polar residues" evidence="1">
    <location>
        <begin position="316"/>
        <end position="328"/>
    </location>
</feature>
<dbReference type="EMBL" id="VSRR010005987">
    <property type="protein sequence ID" value="MPC43777.1"/>
    <property type="molecule type" value="Genomic_DNA"/>
</dbReference>
<gene>
    <name evidence="2" type="ORF">E2C01_037430</name>
</gene>
<dbReference type="AlphaFoldDB" id="A0A5B7FDZ2"/>
<feature type="region of interest" description="Disordered" evidence="1">
    <location>
        <begin position="475"/>
        <end position="510"/>
    </location>
</feature>
<feature type="compositionally biased region" description="Basic and acidic residues" evidence="1">
    <location>
        <begin position="9"/>
        <end position="22"/>
    </location>
</feature>